<evidence type="ECO:0000256" key="10">
    <source>
        <dbReference type="ARBA" id="ARBA00023158"/>
    </source>
</evidence>
<dbReference type="Gene3D" id="3.30.160.60">
    <property type="entry name" value="Classic Zinc Finger"/>
    <property type="match status" value="1"/>
</dbReference>
<dbReference type="GO" id="GO:0031047">
    <property type="term" value="P:regulatory ncRNA-mediated gene silencing"/>
    <property type="evidence" value="ECO:0007669"/>
    <property type="project" value="UniProtKB-KW"/>
</dbReference>
<protein>
    <recommendedName>
        <fullName evidence="3">RNA helicase</fullName>
        <ecNumber evidence="3">3.6.4.13</ecNumber>
    </recommendedName>
</protein>
<dbReference type="InterPro" id="IPR036236">
    <property type="entry name" value="Znf_C2H2_sf"/>
</dbReference>
<evidence type="ECO:0000256" key="12">
    <source>
        <dbReference type="PROSITE-ProRule" id="PRU00723"/>
    </source>
</evidence>
<dbReference type="GO" id="GO:0005524">
    <property type="term" value="F:ATP binding"/>
    <property type="evidence" value="ECO:0007669"/>
    <property type="project" value="UniProtKB-KW"/>
</dbReference>
<keyword evidence="12" id="KW-0863">Zinc-finger</keyword>
<dbReference type="InterPro" id="IPR041679">
    <property type="entry name" value="DNA2/NAM7-like_C"/>
</dbReference>
<dbReference type="Pfam" id="PF21634">
    <property type="entry name" value="MOV-10_beta-barrel"/>
    <property type="match status" value="1"/>
</dbReference>
<dbReference type="PROSITE" id="PS50103">
    <property type="entry name" value="ZF_C3H1"/>
    <property type="match status" value="1"/>
</dbReference>
<evidence type="ECO:0000259" key="14">
    <source>
        <dbReference type="PROSITE" id="PS50103"/>
    </source>
</evidence>
<evidence type="ECO:0000313" key="16">
    <source>
        <dbReference type="Proteomes" id="UP000193467"/>
    </source>
</evidence>
<dbReference type="InterPro" id="IPR000571">
    <property type="entry name" value="Znf_CCCH"/>
</dbReference>
<reference evidence="15 16" key="1">
    <citation type="submission" date="2016-07" db="EMBL/GenBank/DDBJ databases">
        <title>Pervasive Adenine N6-methylation of Active Genes in Fungi.</title>
        <authorList>
            <consortium name="DOE Joint Genome Institute"/>
            <person name="Mondo S.J."/>
            <person name="Dannebaum R.O."/>
            <person name="Kuo R.C."/>
            <person name="Labutti K."/>
            <person name="Haridas S."/>
            <person name="Kuo A."/>
            <person name="Salamov A."/>
            <person name="Ahrendt S.R."/>
            <person name="Lipzen A."/>
            <person name="Sullivan W."/>
            <person name="Andreopoulos W.B."/>
            <person name="Clum A."/>
            <person name="Lindquist E."/>
            <person name="Daum C."/>
            <person name="Ramamoorthy G.K."/>
            <person name="Gryganskyi A."/>
            <person name="Culley D."/>
            <person name="Magnuson J.K."/>
            <person name="James T.Y."/>
            <person name="O'Malley M.A."/>
            <person name="Stajich J.E."/>
            <person name="Spatafora J.W."/>
            <person name="Visel A."/>
            <person name="Grigoriev I.V."/>
        </authorList>
    </citation>
    <scope>NUCLEOTIDE SEQUENCE [LARGE SCALE GENOMIC DNA]</scope>
    <source>
        <strain evidence="15 16">62-1032</strain>
    </source>
</reference>
<comment type="similarity">
    <text evidence="2">Belongs to the DNA2/NAM7 helicase family. SDE3 subfamily.</text>
</comment>
<keyword evidence="12" id="KW-0862">Zinc</keyword>
<evidence type="ECO:0000256" key="6">
    <source>
        <dbReference type="ARBA" id="ARBA00022801"/>
    </source>
</evidence>
<comment type="catalytic activity">
    <reaction evidence="11">
        <text>ATP + H2O = ADP + phosphate + H(+)</text>
        <dbReference type="Rhea" id="RHEA:13065"/>
        <dbReference type="ChEBI" id="CHEBI:15377"/>
        <dbReference type="ChEBI" id="CHEBI:15378"/>
        <dbReference type="ChEBI" id="CHEBI:30616"/>
        <dbReference type="ChEBI" id="CHEBI:43474"/>
        <dbReference type="ChEBI" id="CHEBI:456216"/>
        <dbReference type="EC" id="3.6.4.13"/>
    </reaction>
</comment>
<keyword evidence="10" id="KW-0943">RNA-mediated gene silencing</keyword>
<dbReference type="SUPFAM" id="SSF52540">
    <property type="entry name" value="P-loop containing nucleoside triphosphate hydrolases"/>
    <property type="match status" value="1"/>
</dbReference>
<dbReference type="EC" id="3.6.4.13" evidence="3"/>
<dbReference type="CDD" id="cd18808">
    <property type="entry name" value="SF1_C_Upf1"/>
    <property type="match status" value="1"/>
</dbReference>
<keyword evidence="5" id="KW-0547">Nucleotide-binding</keyword>
<evidence type="ECO:0000256" key="1">
    <source>
        <dbReference type="ARBA" id="ARBA00004331"/>
    </source>
</evidence>
<dbReference type="GO" id="GO:0032574">
    <property type="term" value="F:5'-3' RNA helicase activity"/>
    <property type="evidence" value="ECO:0007669"/>
    <property type="project" value="InterPro"/>
</dbReference>
<dbReference type="PROSITE" id="PS00028">
    <property type="entry name" value="ZINC_FINGER_C2H2_1"/>
    <property type="match status" value="1"/>
</dbReference>
<dbReference type="Proteomes" id="UP000193467">
    <property type="component" value="Unassembled WGS sequence"/>
</dbReference>
<dbReference type="GO" id="GO:0008270">
    <property type="term" value="F:zinc ion binding"/>
    <property type="evidence" value="ECO:0007669"/>
    <property type="project" value="UniProtKB-KW"/>
</dbReference>
<keyword evidence="4" id="KW-0963">Cytoplasm</keyword>
<evidence type="ECO:0000256" key="5">
    <source>
        <dbReference type="ARBA" id="ARBA00022741"/>
    </source>
</evidence>
<evidence type="ECO:0000256" key="9">
    <source>
        <dbReference type="ARBA" id="ARBA00022884"/>
    </source>
</evidence>
<dbReference type="GO" id="GO:0016787">
    <property type="term" value="F:hydrolase activity"/>
    <property type="evidence" value="ECO:0007669"/>
    <property type="project" value="UniProtKB-KW"/>
</dbReference>
<evidence type="ECO:0000256" key="8">
    <source>
        <dbReference type="ARBA" id="ARBA00022840"/>
    </source>
</evidence>
<dbReference type="Pfam" id="PF13086">
    <property type="entry name" value="AAA_11"/>
    <property type="match status" value="2"/>
</dbReference>
<evidence type="ECO:0000256" key="2">
    <source>
        <dbReference type="ARBA" id="ARBA00005601"/>
    </source>
</evidence>
<dbReference type="Gene3D" id="3.40.50.300">
    <property type="entry name" value="P-loop containing nucleotide triphosphate hydrolases"/>
    <property type="match status" value="2"/>
</dbReference>
<sequence length="962" mass="107602">MVRDLRRTPCRDLVGSSFCAQGLSCPYNHSIPHCEACERYFESNQNLEAHTAGQVHRKQLARATVRRVPVNSTQCECGTIVQAIDQVRHLTTLRHRRFAQSKRYKAAQAYGEAPKWGVSITPSAIDFGHVELSMLTSPGTVLETSMTIKTEATLCYLVGVALHSAASKRSFVVDPIANDSYLSPNSSHTLKIQFHPRQTLGSFSDFLTLTLAIGTGDDHRTFSIQRTISAKVGVQADIDALGPKTPYVHVPKSAARPRARDRNTIRGPQMKDGPRIPWVKKLPPYKVPAIVRAALHGYDIKQQIRRADEHLIPIKLSYEEYGDWWSKLLYIEQVQEEIDVRRYDLEAVKLDRHNHILYYLAVPGLAEGRPSVMKGDSIKVQKSGSGERWFEGIVYVVREREVGLRFAPRFGSTYSAHAEYDVQFTVPRIPARRMQQALASALPREELLFPTLQPVDGAPSMANAPSMFNGTESHAFLNTAILRNSQQTLAVRCILNRTHGQYPFILFGPPGTGKTVTIIEACRQLLEFRGATLLLAAPSNSACDLLALKLIEGGLNKHELFRLMATSRDPKTIPHRLLPFCHVEEDSFAVPPLQKLRQFRVVVTTCISGSILEGVGLGRGTFSHIFIDEAGQALEPEALLPIILADANTSVILAGDPKQLGPITRSPVASAFNYHTSLLERLMSIPSYTSTESRGTLYVKLLDNYRSHAQILTYPNAEFYQNELIVKAPLTTTHRLENWAGWPTKGFPILFHAVQGRDDREGTSPSFFNVTEVSQVKRYVESLRESRRLTNNDIGVISPYAAQVRSLRRSINAEGIMVGSTEQFQGQERSVIIISTVRSNKEYLEVDKRFSLGFLSNPKRFNVAITRAQAGLIIVGDPEILALDPLWRRFLIFIHDNGGWAGQKWDPTPFADPKYDPAKAARREMDRLAAEMERLQMEDGALEELEDGGGMRAAEVGWHREE</sequence>
<dbReference type="GO" id="GO:0036464">
    <property type="term" value="C:cytoplasmic ribonucleoprotein granule"/>
    <property type="evidence" value="ECO:0007669"/>
    <property type="project" value="UniProtKB-SubCell"/>
</dbReference>
<dbReference type="InterPro" id="IPR013087">
    <property type="entry name" value="Znf_C2H2_type"/>
</dbReference>
<dbReference type="AlphaFoldDB" id="A0A1Y2G557"/>
<dbReference type="InterPro" id="IPR027417">
    <property type="entry name" value="P-loop_NTPase"/>
</dbReference>
<dbReference type="InterPro" id="IPR026122">
    <property type="entry name" value="MOV-10/SDE3_DEXXQ/H-box"/>
</dbReference>
<dbReference type="InterPro" id="IPR049080">
    <property type="entry name" value="MOV-10-like_beta-barrel"/>
</dbReference>
<keyword evidence="8" id="KW-0067">ATP-binding</keyword>
<keyword evidence="7" id="KW-0347">Helicase</keyword>
<dbReference type="SUPFAM" id="SSF57667">
    <property type="entry name" value="beta-beta-alpha zinc fingers"/>
    <property type="match status" value="1"/>
</dbReference>
<evidence type="ECO:0000256" key="7">
    <source>
        <dbReference type="ARBA" id="ARBA00022806"/>
    </source>
</evidence>
<dbReference type="Pfam" id="PF13087">
    <property type="entry name" value="AAA_12"/>
    <property type="match status" value="1"/>
</dbReference>
<dbReference type="CDD" id="cd18038">
    <property type="entry name" value="DEXXQc_Helz-like"/>
    <property type="match status" value="1"/>
</dbReference>
<feature type="zinc finger region" description="C3H1-type" evidence="12">
    <location>
        <begin position="4"/>
        <end position="32"/>
    </location>
</feature>
<dbReference type="FunFam" id="3.40.50.300:FF:000608">
    <property type="entry name" value="Mov10 RISC complex RNA helicase"/>
    <property type="match status" value="1"/>
</dbReference>
<feature type="domain" description="C3H1-type" evidence="14">
    <location>
        <begin position="4"/>
        <end position="32"/>
    </location>
</feature>
<evidence type="ECO:0000256" key="11">
    <source>
        <dbReference type="ARBA" id="ARBA00047984"/>
    </source>
</evidence>
<keyword evidence="16" id="KW-1185">Reference proteome</keyword>
<accession>A0A1Y2G557</accession>
<dbReference type="InterPro" id="IPR041677">
    <property type="entry name" value="DNA2/NAM7_AAA_11"/>
</dbReference>
<organism evidence="15 16">
    <name type="scientific">Leucosporidium creatinivorum</name>
    <dbReference type="NCBI Taxonomy" id="106004"/>
    <lineage>
        <taxon>Eukaryota</taxon>
        <taxon>Fungi</taxon>
        <taxon>Dikarya</taxon>
        <taxon>Basidiomycota</taxon>
        <taxon>Pucciniomycotina</taxon>
        <taxon>Microbotryomycetes</taxon>
        <taxon>Leucosporidiales</taxon>
        <taxon>Leucosporidium</taxon>
    </lineage>
</organism>
<comment type="subcellular location">
    <subcellularLocation>
        <location evidence="1">Cytoplasm</location>
        <location evidence="1">Cytoplasmic ribonucleoprotein granule</location>
    </subcellularLocation>
</comment>
<dbReference type="GO" id="GO:0003723">
    <property type="term" value="F:RNA binding"/>
    <property type="evidence" value="ECO:0007669"/>
    <property type="project" value="UniProtKB-KW"/>
</dbReference>
<proteinExistence type="inferred from homology"/>
<dbReference type="STRING" id="106004.A0A1Y2G557"/>
<evidence type="ECO:0000256" key="13">
    <source>
        <dbReference type="SAM" id="MobiDB-lite"/>
    </source>
</evidence>
<dbReference type="PANTHER" id="PTHR45418:SF1">
    <property type="entry name" value="CANCER_TESTIS ANTIGEN 55"/>
    <property type="match status" value="1"/>
</dbReference>
<keyword evidence="9" id="KW-0694">RNA-binding</keyword>
<keyword evidence="12" id="KW-0479">Metal-binding</keyword>
<evidence type="ECO:0000256" key="3">
    <source>
        <dbReference type="ARBA" id="ARBA00012552"/>
    </source>
</evidence>
<dbReference type="FunCoup" id="A0A1Y2G557">
    <property type="interactions" value="947"/>
</dbReference>
<dbReference type="OrthoDB" id="6513042at2759"/>
<feature type="region of interest" description="Disordered" evidence="13">
    <location>
        <begin position="940"/>
        <end position="962"/>
    </location>
</feature>
<comment type="caution">
    <text evidence="15">The sequence shown here is derived from an EMBL/GenBank/DDBJ whole genome shotgun (WGS) entry which is preliminary data.</text>
</comment>
<gene>
    <name evidence="15" type="ORF">BCR35DRAFT_323061</name>
</gene>
<evidence type="ECO:0000256" key="4">
    <source>
        <dbReference type="ARBA" id="ARBA00022490"/>
    </source>
</evidence>
<name>A0A1Y2G557_9BASI</name>
<dbReference type="InterPro" id="IPR047187">
    <property type="entry name" value="SF1_C_Upf1"/>
</dbReference>
<dbReference type="EMBL" id="MCGR01000001">
    <property type="protein sequence ID" value="ORY92487.1"/>
    <property type="molecule type" value="Genomic_DNA"/>
</dbReference>
<dbReference type="InParanoid" id="A0A1Y2G557"/>
<keyword evidence="6 15" id="KW-0378">Hydrolase</keyword>
<dbReference type="PANTHER" id="PTHR45418">
    <property type="entry name" value="CANCER/TESTIS ANTIGEN 55"/>
    <property type="match status" value="1"/>
</dbReference>
<evidence type="ECO:0000313" key="15">
    <source>
        <dbReference type="EMBL" id="ORY92487.1"/>
    </source>
</evidence>